<dbReference type="InterPro" id="IPR032675">
    <property type="entry name" value="LRR_dom_sf"/>
</dbReference>
<dbReference type="SUPFAM" id="SSF52047">
    <property type="entry name" value="RNI-like"/>
    <property type="match status" value="1"/>
</dbReference>
<evidence type="ECO:0000313" key="3">
    <source>
        <dbReference type="Proteomes" id="UP001058974"/>
    </source>
</evidence>
<dbReference type="CDD" id="cd22164">
    <property type="entry name" value="F-box_AtSKIP19-like"/>
    <property type="match status" value="1"/>
</dbReference>
<proteinExistence type="predicted"/>
<dbReference type="AlphaFoldDB" id="A0A9D5BA52"/>
<dbReference type="Proteomes" id="UP001058974">
    <property type="component" value="Chromosome 2"/>
</dbReference>
<name>A0A9D5BA52_PEA</name>
<evidence type="ECO:0000259" key="1">
    <source>
        <dbReference type="PROSITE" id="PS50181"/>
    </source>
</evidence>
<dbReference type="Gene3D" id="3.80.10.10">
    <property type="entry name" value="Ribonuclease Inhibitor"/>
    <property type="match status" value="1"/>
</dbReference>
<dbReference type="Gramene" id="Psat02G0197200-T1">
    <property type="protein sequence ID" value="KAI5435366.1"/>
    <property type="gene ID" value="KIW84_021972"/>
</dbReference>
<feature type="domain" description="F-box" evidence="1">
    <location>
        <begin position="20"/>
        <end position="67"/>
    </location>
</feature>
<dbReference type="PANTHER" id="PTHR38926:SF2">
    <property type="entry name" value="F-BOX_LRR-REPEAT PROTEIN 21-RELATED"/>
    <property type="match status" value="1"/>
</dbReference>
<sequence>MASSFWSHVLEIEKLEISPKPNWLELPRDITINILQRLGTLDLVTSASVVCPLWWNICRDPLIWTTIDMMNNVSLSHTQFAYSTRLEKICRYAVDRSCGHLKNIYIYKFGNNDLLYTIAKRSSKLRCIRLKECHEISNDFLCEVLKMQPYLEELDIYHCYRLRWFVFEYIGQYCRHMKSLKYFPCLKGDYLCDYVAFVIGKTMPELRHLTIFKNELSNDGLLAILDGCPFLESLDLRGCIYLDLDGSLGKRCKEQIKELWLPTDSADHSFNISDYIVSLQLKSIHH</sequence>
<comment type="caution">
    <text evidence="2">The sequence shown here is derived from an EMBL/GenBank/DDBJ whole genome shotgun (WGS) entry which is preliminary data.</text>
</comment>
<dbReference type="OrthoDB" id="2095648at2759"/>
<protein>
    <recommendedName>
        <fullName evidence="1">F-box domain-containing protein</fullName>
    </recommendedName>
</protein>
<evidence type="ECO:0000313" key="2">
    <source>
        <dbReference type="EMBL" id="KAI5435366.1"/>
    </source>
</evidence>
<dbReference type="InterPro" id="IPR001810">
    <property type="entry name" value="F-box_dom"/>
</dbReference>
<dbReference type="PROSITE" id="PS50181">
    <property type="entry name" value="FBOX"/>
    <property type="match status" value="1"/>
</dbReference>
<accession>A0A9D5BA52</accession>
<dbReference type="EMBL" id="JAMSHJ010000002">
    <property type="protein sequence ID" value="KAI5435366.1"/>
    <property type="molecule type" value="Genomic_DNA"/>
</dbReference>
<keyword evidence="3" id="KW-1185">Reference proteome</keyword>
<gene>
    <name evidence="2" type="ORF">KIW84_021972</name>
</gene>
<reference evidence="2 3" key="1">
    <citation type="journal article" date="2022" name="Nat. Genet.">
        <title>Improved pea reference genome and pan-genome highlight genomic features and evolutionary characteristics.</title>
        <authorList>
            <person name="Yang T."/>
            <person name="Liu R."/>
            <person name="Luo Y."/>
            <person name="Hu S."/>
            <person name="Wang D."/>
            <person name="Wang C."/>
            <person name="Pandey M.K."/>
            <person name="Ge S."/>
            <person name="Xu Q."/>
            <person name="Li N."/>
            <person name="Li G."/>
            <person name="Huang Y."/>
            <person name="Saxena R.K."/>
            <person name="Ji Y."/>
            <person name="Li M."/>
            <person name="Yan X."/>
            <person name="He Y."/>
            <person name="Liu Y."/>
            <person name="Wang X."/>
            <person name="Xiang C."/>
            <person name="Varshney R.K."/>
            <person name="Ding H."/>
            <person name="Gao S."/>
            <person name="Zong X."/>
        </authorList>
    </citation>
    <scope>NUCLEOTIDE SEQUENCE [LARGE SCALE GENOMIC DNA]</scope>
    <source>
        <strain evidence="2 3">cv. Zhongwan 6</strain>
    </source>
</reference>
<dbReference type="Gramene" id="Psat2g062520.1">
    <property type="protein sequence ID" value="Psat2g062520.1.cds"/>
    <property type="gene ID" value="Psat2g062520"/>
</dbReference>
<organism evidence="2 3">
    <name type="scientific">Pisum sativum</name>
    <name type="common">Garden pea</name>
    <name type="synonym">Lathyrus oleraceus</name>
    <dbReference type="NCBI Taxonomy" id="3888"/>
    <lineage>
        <taxon>Eukaryota</taxon>
        <taxon>Viridiplantae</taxon>
        <taxon>Streptophyta</taxon>
        <taxon>Embryophyta</taxon>
        <taxon>Tracheophyta</taxon>
        <taxon>Spermatophyta</taxon>
        <taxon>Magnoliopsida</taxon>
        <taxon>eudicotyledons</taxon>
        <taxon>Gunneridae</taxon>
        <taxon>Pentapetalae</taxon>
        <taxon>rosids</taxon>
        <taxon>fabids</taxon>
        <taxon>Fabales</taxon>
        <taxon>Fabaceae</taxon>
        <taxon>Papilionoideae</taxon>
        <taxon>50 kb inversion clade</taxon>
        <taxon>NPAAA clade</taxon>
        <taxon>Hologalegina</taxon>
        <taxon>IRL clade</taxon>
        <taxon>Fabeae</taxon>
        <taxon>Lathyrus</taxon>
    </lineage>
</organism>
<dbReference type="PANTHER" id="PTHR38926">
    <property type="entry name" value="F-BOX DOMAIN CONTAINING PROTEIN, EXPRESSED"/>
    <property type="match status" value="1"/>
</dbReference>
<dbReference type="Pfam" id="PF12937">
    <property type="entry name" value="F-box-like"/>
    <property type="match status" value="1"/>
</dbReference>
<dbReference type="Gene3D" id="1.20.1280.50">
    <property type="match status" value="1"/>
</dbReference>